<keyword evidence="2" id="KW-1185">Reference proteome</keyword>
<dbReference type="EMBL" id="JACBYW010000003">
    <property type="protein sequence ID" value="NYH78516.1"/>
    <property type="molecule type" value="Genomic_DNA"/>
</dbReference>
<dbReference type="Pfam" id="PF05139">
    <property type="entry name" value="Erythro_esteras"/>
    <property type="match status" value="1"/>
</dbReference>
<accession>A0A852Z4J4</accession>
<gene>
    <name evidence="1" type="ORF">FHR84_001841</name>
</gene>
<dbReference type="PANTHER" id="PTHR31299:SF0">
    <property type="entry name" value="ESTERASE, PUTATIVE (AFU_ORTHOLOGUE AFUA_1G05850)-RELATED"/>
    <property type="match status" value="1"/>
</dbReference>
<dbReference type="PANTHER" id="PTHR31299">
    <property type="entry name" value="ESTERASE, PUTATIVE (AFU_ORTHOLOGUE AFUA_1G05850)-RELATED"/>
    <property type="match status" value="1"/>
</dbReference>
<dbReference type="GO" id="GO:0046677">
    <property type="term" value="P:response to antibiotic"/>
    <property type="evidence" value="ECO:0007669"/>
    <property type="project" value="InterPro"/>
</dbReference>
<sequence length="284" mass="29874">MHEQLDWMRRWNAEHERQVGFYGMDVPGWCVSPGPGVAACLERLPAEPGDRELLPAADLGSRITLPPDPAAAPSVPAGLAESITELVGRADAAGDTVAGQCARGASRVVGFLEHGLYPGAGRNLRNEVMAENLELVLEREQRVLVAGHNVHLQRAPSFDGTTTVGGLLAPALGEDLVVIGGTHASGRIPDLDPDAPPGGRYFAAGEEPPPPTEHTLEAALDAAGHRAHLVDLRRLPEEALAGSTALRAQTPHHTVLLDTAPREAFDAVCHVHAVHPARGAADVP</sequence>
<comment type="caution">
    <text evidence="1">The sequence shown here is derived from an EMBL/GenBank/DDBJ whole genome shotgun (WGS) entry which is preliminary data.</text>
</comment>
<evidence type="ECO:0000313" key="2">
    <source>
        <dbReference type="Proteomes" id="UP000548304"/>
    </source>
</evidence>
<dbReference type="Gene3D" id="3.30.1870.10">
    <property type="entry name" value="EreA-like, domain 2"/>
    <property type="match status" value="1"/>
</dbReference>
<dbReference type="Proteomes" id="UP000548304">
    <property type="component" value="Unassembled WGS sequence"/>
</dbReference>
<dbReference type="CDD" id="cd14728">
    <property type="entry name" value="Ere-like"/>
    <property type="match status" value="1"/>
</dbReference>
<dbReference type="SUPFAM" id="SSF159501">
    <property type="entry name" value="EreA/ChaN-like"/>
    <property type="match status" value="1"/>
</dbReference>
<dbReference type="AlphaFoldDB" id="A0A852Z4J4"/>
<evidence type="ECO:0000313" key="1">
    <source>
        <dbReference type="EMBL" id="NYH78516.1"/>
    </source>
</evidence>
<name>A0A852Z4J4_9ACTN</name>
<proteinExistence type="predicted"/>
<dbReference type="InterPro" id="IPR007815">
    <property type="entry name" value="Emycin_Estase"/>
</dbReference>
<organism evidence="1 2">
    <name type="scientific">Actinopolyspora biskrensis</name>
    <dbReference type="NCBI Taxonomy" id="1470178"/>
    <lineage>
        <taxon>Bacteria</taxon>
        <taxon>Bacillati</taxon>
        <taxon>Actinomycetota</taxon>
        <taxon>Actinomycetes</taxon>
        <taxon>Actinopolysporales</taxon>
        <taxon>Actinopolysporaceae</taxon>
        <taxon>Actinopolyspora</taxon>
    </lineage>
</organism>
<dbReference type="Gene3D" id="3.40.1660.10">
    <property type="entry name" value="EreA-like (biosynthetic domain)"/>
    <property type="match status" value="1"/>
</dbReference>
<reference evidence="1 2" key="1">
    <citation type="submission" date="2020-07" db="EMBL/GenBank/DDBJ databases">
        <title>Genomic Encyclopedia of Type Strains, Phase III (KMG-III): the genomes of soil and plant-associated and newly described type strains.</title>
        <authorList>
            <person name="Whitman W."/>
        </authorList>
    </citation>
    <scope>NUCLEOTIDE SEQUENCE [LARGE SCALE GENOMIC DNA]</scope>
    <source>
        <strain evidence="1 2">CECT 8576</strain>
    </source>
</reference>
<protein>
    <submittedName>
        <fullName evidence="1">Erythromycin esterase-like protein</fullName>
    </submittedName>
</protein>
<dbReference type="InterPro" id="IPR052036">
    <property type="entry name" value="Hydrolase/PRTase-associated"/>
</dbReference>